<dbReference type="AlphaFoldDB" id="K3Y330"/>
<evidence type="ECO:0000313" key="3">
    <source>
        <dbReference type="Proteomes" id="UP000004995"/>
    </source>
</evidence>
<protein>
    <submittedName>
        <fullName evidence="2">Uncharacterized protein</fullName>
    </submittedName>
</protein>
<evidence type="ECO:0000256" key="1">
    <source>
        <dbReference type="SAM" id="MobiDB-lite"/>
    </source>
</evidence>
<evidence type="ECO:0000313" key="2">
    <source>
        <dbReference type="EnsemblPlants" id="KQL09552"/>
    </source>
</evidence>
<dbReference type="InParanoid" id="K3Y330"/>
<dbReference type="EnsemblPlants" id="KQL09552">
    <property type="protein sequence ID" value="KQL09552"/>
    <property type="gene ID" value="SETIT_008615mg"/>
</dbReference>
<sequence length="314" mass="36472">AHQEDEEMKRRMEETEEERARRLLQEDVMRKQEEERRKICERKEEERRRRLEEEAAKPAVYADRVWDAALWEINARQAAKAHCYCKFKLTMNNSKQVFCKCVEQESLHETRRRVEDGEFVLPILAPAPLSASSKAFETVGFVEGYFDLETSGQGLERGRFMDRSGRELSSVLMVSRSSAKVLTVKVLVDKLHILLDDGLVLSGCYGFSVDFHCDDISSSEILTTNWRHHILCRNIGCEGITSFSSLLLQLKKKLNLKLSKEELGLYIMCAIDDDDENKEFTQQQQTKQQEHVCDKPKQELAEVELRDYSLLFQP</sequence>
<organism evidence="2 3">
    <name type="scientific">Setaria italica</name>
    <name type="common">Foxtail millet</name>
    <name type="synonym">Panicum italicum</name>
    <dbReference type="NCBI Taxonomy" id="4555"/>
    <lineage>
        <taxon>Eukaryota</taxon>
        <taxon>Viridiplantae</taxon>
        <taxon>Streptophyta</taxon>
        <taxon>Embryophyta</taxon>
        <taxon>Tracheophyta</taxon>
        <taxon>Spermatophyta</taxon>
        <taxon>Magnoliopsida</taxon>
        <taxon>Liliopsida</taxon>
        <taxon>Poales</taxon>
        <taxon>Poaceae</taxon>
        <taxon>PACMAD clade</taxon>
        <taxon>Panicoideae</taxon>
        <taxon>Panicodae</taxon>
        <taxon>Paniceae</taxon>
        <taxon>Cenchrinae</taxon>
        <taxon>Setaria</taxon>
    </lineage>
</organism>
<dbReference type="HOGENOM" id="CLU_887358_0_0_1"/>
<name>K3Y330_SETIT</name>
<dbReference type="Proteomes" id="UP000004995">
    <property type="component" value="Unassembled WGS sequence"/>
</dbReference>
<proteinExistence type="predicted"/>
<reference evidence="3" key="1">
    <citation type="journal article" date="2012" name="Nat. Biotechnol.">
        <title>Reference genome sequence of the model plant Setaria.</title>
        <authorList>
            <person name="Bennetzen J.L."/>
            <person name="Schmutz J."/>
            <person name="Wang H."/>
            <person name="Percifield R."/>
            <person name="Hawkins J."/>
            <person name="Pontaroli A.C."/>
            <person name="Estep M."/>
            <person name="Feng L."/>
            <person name="Vaughn J.N."/>
            <person name="Grimwood J."/>
            <person name="Jenkins J."/>
            <person name="Barry K."/>
            <person name="Lindquist E."/>
            <person name="Hellsten U."/>
            <person name="Deshpande S."/>
            <person name="Wang X."/>
            <person name="Wu X."/>
            <person name="Mitros T."/>
            <person name="Triplett J."/>
            <person name="Yang X."/>
            <person name="Ye C.Y."/>
            <person name="Mauro-Herrera M."/>
            <person name="Wang L."/>
            <person name="Li P."/>
            <person name="Sharma M."/>
            <person name="Sharma R."/>
            <person name="Ronald P.C."/>
            <person name="Panaud O."/>
            <person name="Kellogg E.A."/>
            <person name="Brutnell T.P."/>
            <person name="Doust A.N."/>
            <person name="Tuskan G.A."/>
            <person name="Rokhsar D."/>
            <person name="Devos K.M."/>
        </authorList>
    </citation>
    <scope>NUCLEOTIDE SEQUENCE [LARGE SCALE GENOMIC DNA]</scope>
    <source>
        <strain evidence="3">cv. Yugu1</strain>
    </source>
</reference>
<accession>K3Y330</accession>
<reference evidence="2" key="2">
    <citation type="submission" date="2018-08" db="UniProtKB">
        <authorList>
            <consortium name="EnsemblPlants"/>
        </authorList>
    </citation>
    <scope>IDENTIFICATION</scope>
    <source>
        <strain evidence="2">Yugu1</strain>
    </source>
</reference>
<keyword evidence="3" id="KW-1185">Reference proteome</keyword>
<dbReference type="Gramene" id="KQL09552">
    <property type="protein sequence ID" value="KQL09552"/>
    <property type="gene ID" value="SETIT_008615mg"/>
</dbReference>
<dbReference type="EMBL" id="AGNK02002229">
    <property type="status" value="NOT_ANNOTATED_CDS"/>
    <property type="molecule type" value="Genomic_DNA"/>
</dbReference>
<feature type="region of interest" description="Disordered" evidence="1">
    <location>
        <begin position="1"/>
        <end position="20"/>
    </location>
</feature>